<name>A0A917FYE8_9BACL</name>
<dbReference type="Gene3D" id="2.40.37.10">
    <property type="entry name" value="Lyase, Ornithine Decarboxylase, Chain A, domain 1"/>
    <property type="match status" value="1"/>
</dbReference>
<accession>A0A917FYE8</accession>
<proteinExistence type="predicted"/>
<gene>
    <name evidence="8" type="ORF">GCM10010912_68180</name>
</gene>
<evidence type="ECO:0000256" key="3">
    <source>
        <dbReference type="ARBA" id="ARBA00022898"/>
    </source>
</evidence>
<reference evidence="8" key="1">
    <citation type="journal article" date="2014" name="Int. J. Syst. Evol. Microbiol.">
        <title>Complete genome sequence of Corynebacterium casei LMG S-19264T (=DSM 44701T), isolated from a smear-ripened cheese.</title>
        <authorList>
            <consortium name="US DOE Joint Genome Institute (JGI-PGF)"/>
            <person name="Walter F."/>
            <person name="Albersmeier A."/>
            <person name="Kalinowski J."/>
            <person name="Ruckert C."/>
        </authorList>
    </citation>
    <scope>NUCLEOTIDE SEQUENCE</scope>
    <source>
        <strain evidence="8">CGMCC 1.16134</strain>
    </source>
</reference>
<dbReference type="InterPro" id="IPR005730">
    <property type="entry name" value="Nsp_de-COase"/>
</dbReference>
<dbReference type="InterPro" id="IPR029066">
    <property type="entry name" value="PLP-binding_barrel"/>
</dbReference>
<feature type="binding site" evidence="6">
    <location>
        <position position="250"/>
    </location>
    <ligand>
        <name>substrate</name>
    </ligand>
</feature>
<dbReference type="Proteomes" id="UP000637643">
    <property type="component" value="Unassembled WGS sequence"/>
</dbReference>
<keyword evidence="2" id="KW-0210">Decarboxylase</keyword>
<evidence type="ECO:0000256" key="4">
    <source>
        <dbReference type="ARBA" id="ARBA00023066"/>
    </source>
</evidence>
<dbReference type="Pfam" id="PF00278">
    <property type="entry name" value="Orn_DAP_Arg_deC"/>
    <property type="match status" value="1"/>
</dbReference>
<dbReference type="FunFam" id="3.20.20.10:FF:000012">
    <property type="entry name" value="Carboxynorspermidine/carboxyspermidine decarboxylase"/>
    <property type="match status" value="1"/>
</dbReference>
<evidence type="ECO:0000256" key="5">
    <source>
        <dbReference type="ARBA" id="ARBA00023239"/>
    </source>
</evidence>
<keyword evidence="3" id="KW-0663">Pyridoxal phosphate</keyword>
<dbReference type="InterPro" id="IPR009006">
    <property type="entry name" value="Ala_racemase/Decarboxylase_C"/>
</dbReference>
<reference evidence="8" key="2">
    <citation type="submission" date="2020-09" db="EMBL/GenBank/DDBJ databases">
        <authorList>
            <person name="Sun Q."/>
            <person name="Zhou Y."/>
        </authorList>
    </citation>
    <scope>NUCLEOTIDE SEQUENCE</scope>
    <source>
        <strain evidence="8">CGMCC 1.16134</strain>
    </source>
</reference>
<evidence type="ECO:0000256" key="2">
    <source>
        <dbReference type="ARBA" id="ARBA00022793"/>
    </source>
</evidence>
<dbReference type="Gene3D" id="3.20.20.10">
    <property type="entry name" value="Alanine racemase"/>
    <property type="match status" value="1"/>
</dbReference>
<dbReference type="InterPro" id="IPR022643">
    <property type="entry name" value="De-COase2_C"/>
</dbReference>
<dbReference type="GO" id="GO:0008295">
    <property type="term" value="P:spermidine biosynthetic process"/>
    <property type="evidence" value="ECO:0007669"/>
    <property type="project" value="UniProtKB-KW"/>
</dbReference>
<dbReference type="CDD" id="cd06829">
    <property type="entry name" value="PLPDE_III_CANSDC"/>
    <property type="match status" value="1"/>
</dbReference>
<feature type="binding site" evidence="6">
    <location>
        <position position="286"/>
    </location>
    <ligand>
        <name>substrate</name>
    </ligand>
</feature>
<keyword evidence="9" id="KW-1185">Reference proteome</keyword>
<evidence type="ECO:0000256" key="1">
    <source>
        <dbReference type="ARBA" id="ARBA00001933"/>
    </source>
</evidence>
<dbReference type="NCBIfam" id="TIGR01047">
    <property type="entry name" value="nspC"/>
    <property type="match status" value="1"/>
</dbReference>
<keyword evidence="4" id="KW-0745">Spermidine biosynthesis</keyword>
<dbReference type="SUPFAM" id="SSF50621">
    <property type="entry name" value="Alanine racemase C-terminal domain-like"/>
    <property type="match status" value="1"/>
</dbReference>
<organism evidence="8 9">
    <name type="scientific">Paenibacillus albidus</name>
    <dbReference type="NCBI Taxonomy" id="2041023"/>
    <lineage>
        <taxon>Bacteria</taxon>
        <taxon>Bacillati</taxon>
        <taxon>Bacillota</taxon>
        <taxon>Bacilli</taxon>
        <taxon>Bacillales</taxon>
        <taxon>Paenibacillaceae</taxon>
        <taxon>Paenibacillus</taxon>
    </lineage>
</organism>
<dbReference type="AlphaFoldDB" id="A0A917FYE8"/>
<evidence type="ECO:0000259" key="7">
    <source>
        <dbReference type="Pfam" id="PF00278"/>
    </source>
</evidence>
<dbReference type="PANTHER" id="PTHR43727">
    <property type="entry name" value="DIAMINOPIMELATE DECARBOXYLASE"/>
    <property type="match status" value="1"/>
</dbReference>
<keyword evidence="5" id="KW-0456">Lyase</keyword>
<comment type="cofactor">
    <cofactor evidence="1">
        <name>pyridoxal 5'-phosphate</name>
        <dbReference type="ChEBI" id="CHEBI:597326"/>
    </cofactor>
</comment>
<evidence type="ECO:0000256" key="6">
    <source>
        <dbReference type="PIRSR" id="PIRSR038941-1"/>
    </source>
</evidence>
<dbReference type="GO" id="GO:0045312">
    <property type="term" value="P:nor-spermidine biosynthetic process"/>
    <property type="evidence" value="ECO:0007669"/>
    <property type="project" value="InterPro"/>
</dbReference>
<comment type="caution">
    <text evidence="8">The sequence shown here is derived from an EMBL/GenBank/DDBJ whole genome shotgun (WGS) entry which is preliminary data.</text>
</comment>
<evidence type="ECO:0000313" key="9">
    <source>
        <dbReference type="Proteomes" id="UP000637643"/>
    </source>
</evidence>
<dbReference type="EMBL" id="BMKR01000068">
    <property type="protein sequence ID" value="GGG14113.1"/>
    <property type="molecule type" value="Genomic_DNA"/>
</dbReference>
<dbReference type="PIRSF" id="PIRSF038941">
    <property type="entry name" value="NspC"/>
    <property type="match status" value="1"/>
</dbReference>
<dbReference type="PANTHER" id="PTHR43727:SF1">
    <property type="entry name" value="CARBOXYNORSPERMIDINE_CARBOXYSPERMIDINE DECARBOXYLASE"/>
    <property type="match status" value="1"/>
</dbReference>
<dbReference type="GO" id="GO:0008836">
    <property type="term" value="F:diaminopimelate decarboxylase activity"/>
    <property type="evidence" value="ECO:0007669"/>
    <property type="project" value="TreeGrafter"/>
</dbReference>
<dbReference type="GO" id="GO:0009089">
    <property type="term" value="P:lysine biosynthetic process via diaminopimelate"/>
    <property type="evidence" value="ECO:0007669"/>
    <property type="project" value="TreeGrafter"/>
</dbReference>
<evidence type="ECO:0000313" key="8">
    <source>
        <dbReference type="EMBL" id="GGG14113.1"/>
    </source>
</evidence>
<protein>
    <submittedName>
        <fullName evidence="8">Carboxynorspermidine decarboxylase</fullName>
    </submittedName>
</protein>
<sequence>MIKGMTMELDIDLSTLPSPSYLVDERLLKRNLEVLNSVQERTGAKILLAQKGFSMHSMYPLIGKYLHGVTSSSLFEARLGYEKMGKEVHVYAPAYVDREFDELLSYTDHIVFNSFDQWNRFKDRVQGAGKPISCGIRVNPEYSEIDVPLYDPCYNNSRMGVTLPNFRPEELEGIDGLHFHTMCEQNSDTLERTLQVVEEKFGEYLHGMKWLNFGGGHHITRPDYDLDTLVRCILHMKEKYNVQIYLEPGEAIALNTGYLVATVLDTMKNGMDIAILDTSAECHMPDVLAMPYRPSIIGAGAVGEFPYSYRLGGMTCLAGDIIGDYSFPEPLKYGDKLVFLDMGHYTMVKNHMFNGVNLPAIASYNEEEGIKVIKEFAFEDFSGRLS</sequence>
<dbReference type="SUPFAM" id="SSF51419">
    <property type="entry name" value="PLP-binding barrel"/>
    <property type="match status" value="1"/>
</dbReference>
<feature type="domain" description="Orn/DAP/Arg decarboxylase 2 C-terminal" evidence="7">
    <location>
        <begin position="151"/>
        <end position="343"/>
    </location>
</feature>